<dbReference type="RefSeq" id="WP_062795112.1">
    <property type="nucleotide sequence ID" value="NZ_CBCRXS010000003.1"/>
</dbReference>
<dbReference type="EMBL" id="RBKV01000001">
    <property type="protein sequence ID" value="RKR97223.1"/>
    <property type="molecule type" value="Genomic_DNA"/>
</dbReference>
<reference evidence="3 4" key="1">
    <citation type="submission" date="2018-10" db="EMBL/GenBank/DDBJ databases">
        <title>Sequencing the genomes of 1000 actinobacteria strains.</title>
        <authorList>
            <person name="Klenk H.-P."/>
        </authorList>
    </citation>
    <scope>NUCLEOTIDE SEQUENCE [LARGE SCALE GENOMIC DNA]</scope>
    <source>
        <strain evidence="3 4">DSM 44343</strain>
    </source>
</reference>
<comment type="caution">
    <text evidence="3">The sequence shown here is derived from an EMBL/GenBank/DDBJ whole genome shotgun (WGS) entry which is preliminary data.</text>
</comment>
<proteinExistence type="predicted"/>
<evidence type="ECO:0000313" key="4">
    <source>
        <dbReference type="Proteomes" id="UP000274762"/>
    </source>
</evidence>
<evidence type="ECO:0000313" key="2">
    <source>
        <dbReference type="EMBL" id="MDV7135092.1"/>
    </source>
</evidence>
<evidence type="ECO:0000259" key="1">
    <source>
        <dbReference type="Pfam" id="PF12680"/>
    </source>
</evidence>
<dbReference type="Proteomes" id="UP000274762">
    <property type="component" value="Unassembled WGS sequence"/>
</dbReference>
<dbReference type="AlphaFoldDB" id="A0A495K7D4"/>
<dbReference type="Proteomes" id="UP001185792">
    <property type="component" value="Unassembled WGS sequence"/>
</dbReference>
<organism evidence="3 4">
    <name type="scientific">Williamsia marianensis</name>
    <dbReference type="NCBI Taxonomy" id="85044"/>
    <lineage>
        <taxon>Bacteria</taxon>
        <taxon>Bacillati</taxon>
        <taxon>Actinomycetota</taxon>
        <taxon>Actinomycetes</taxon>
        <taxon>Mycobacteriales</taxon>
        <taxon>Nocardiaceae</taxon>
        <taxon>Williamsia</taxon>
    </lineage>
</organism>
<dbReference type="Gene3D" id="3.10.450.50">
    <property type="match status" value="1"/>
</dbReference>
<dbReference type="InterPro" id="IPR037401">
    <property type="entry name" value="SnoaL-like"/>
</dbReference>
<dbReference type="Pfam" id="PF12680">
    <property type="entry name" value="SnoaL_2"/>
    <property type="match status" value="1"/>
</dbReference>
<accession>A0A495K7D4</accession>
<protein>
    <submittedName>
        <fullName evidence="2">Nuclear transport factor 2 family protein</fullName>
    </submittedName>
    <submittedName>
        <fullName evidence="3">SnoaL-like protein</fullName>
    </submittedName>
</protein>
<reference evidence="2 5" key="2">
    <citation type="submission" date="2023-10" db="EMBL/GenBank/DDBJ databases">
        <title>Development of a sustainable strategy for remediation of hydrocarbon-contaminated territories based on the waste exchange concept.</title>
        <authorList>
            <person name="Krivoruchko A."/>
        </authorList>
    </citation>
    <scope>NUCLEOTIDE SEQUENCE [LARGE SCALE GENOMIC DNA]</scope>
    <source>
        <strain evidence="2 5">IEGM 1236</strain>
    </source>
</reference>
<dbReference type="InterPro" id="IPR032710">
    <property type="entry name" value="NTF2-like_dom_sf"/>
</dbReference>
<name>A0A495K7D4_WILMA</name>
<dbReference type="SUPFAM" id="SSF54427">
    <property type="entry name" value="NTF2-like"/>
    <property type="match status" value="1"/>
</dbReference>
<evidence type="ECO:0000313" key="3">
    <source>
        <dbReference type="EMBL" id="RKR97223.1"/>
    </source>
</evidence>
<dbReference type="EMBL" id="JAWLUM010000002">
    <property type="protein sequence ID" value="MDV7135092.1"/>
    <property type="molecule type" value="Genomic_DNA"/>
</dbReference>
<evidence type="ECO:0000313" key="5">
    <source>
        <dbReference type="Proteomes" id="UP001185792"/>
    </source>
</evidence>
<keyword evidence="5" id="KW-1185">Reference proteome</keyword>
<gene>
    <name evidence="3" type="ORF">DFJ75_4091</name>
    <name evidence="2" type="ORF">R4198_15415</name>
</gene>
<sequence length="122" mass="13003">MSDEVTALMEANLLAVFGEPDPERRAKAIAETYTEDVVWTDEEGVAVGREALAAKAQKLLDGMQGLVFSKVGRVQKAQNFGHLAWELGPPGQDPVATGFDAALVTDGRISSLYTVITGPEKA</sequence>
<feature type="domain" description="SnoaL-like" evidence="1">
    <location>
        <begin position="24"/>
        <end position="110"/>
    </location>
</feature>